<dbReference type="Proteomes" id="UP000515163">
    <property type="component" value="Unplaced"/>
</dbReference>
<dbReference type="CDD" id="cd00054">
    <property type="entry name" value="EGF_CA"/>
    <property type="match status" value="1"/>
</dbReference>
<dbReference type="GO" id="GO:0016020">
    <property type="term" value="C:membrane"/>
    <property type="evidence" value="ECO:0007669"/>
    <property type="project" value="UniProtKB-SubCell"/>
</dbReference>
<reference evidence="10 11" key="1">
    <citation type="submission" date="2025-04" db="UniProtKB">
        <authorList>
            <consortium name="RefSeq"/>
        </authorList>
    </citation>
    <scope>IDENTIFICATION</scope>
    <source>
        <tissue evidence="10 11">Tentacle</tissue>
    </source>
</reference>
<dbReference type="InterPro" id="IPR000152">
    <property type="entry name" value="EGF-type_Asp/Asn_hydroxyl_site"/>
</dbReference>
<dbReference type="SUPFAM" id="SSF57196">
    <property type="entry name" value="EGF/Laminin"/>
    <property type="match status" value="1"/>
</dbReference>
<evidence type="ECO:0000313" key="9">
    <source>
        <dbReference type="Proteomes" id="UP000515163"/>
    </source>
</evidence>
<dbReference type="InterPro" id="IPR050372">
    <property type="entry name" value="Neurexin-related_CASP"/>
</dbReference>
<feature type="domain" description="EGF-like" evidence="8">
    <location>
        <begin position="387"/>
        <end position="424"/>
    </location>
</feature>
<name>A0A6P8IHC4_ACTTE</name>
<keyword evidence="5" id="KW-0812">Transmembrane</keyword>
<dbReference type="Gene3D" id="2.60.120.200">
    <property type="match status" value="2"/>
</dbReference>
<dbReference type="OrthoDB" id="5972547at2759"/>
<dbReference type="PROSITE" id="PS00010">
    <property type="entry name" value="ASX_HYDROXYL"/>
    <property type="match status" value="1"/>
</dbReference>
<dbReference type="RefSeq" id="XP_031566176.1">
    <property type="nucleotide sequence ID" value="XM_031710316.1"/>
</dbReference>
<dbReference type="Pfam" id="PF02210">
    <property type="entry name" value="Laminin_G_2"/>
    <property type="match status" value="2"/>
</dbReference>
<feature type="region of interest" description="Disordered" evidence="4">
    <location>
        <begin position="650"/>
        <end position="670"/>
    </location>
</feature>
<evidence type="ECO:0000259" key="8">
    <source>
        <dbReference type="PROSITE" id="PS50026"/>
    </source>
</evidence>
<evidence type="ECO:0000256" key="4">
    <source>
        <dbReference type="SAM" id="MobiDB-lite"/>
    </source>
</evidence>
<feature type="domain" description="Laminin G" evidence="7">
    <location>
        <begin position="22"/>
        <end position="218"/>
    </location>
</feature>
<gene>
    <name evidence="10 11" type="primary">LOC116301280</name>
</gene>
<dbReference type="PROSITE" id="PS50026">
    <property type="entry name" value="EGF_3"/>
    <property type="match status" value="1"/>
</dbReference>
<evidence type="ECO:0000313" key="10">
    <source>
        <dbReference type="RefSeq" id="XP_031566175.1"/>
    </source>
</evidence>
<evidence type="ECO:0000256" key="6">
    <source>
        <dbReference type="SAM" id="SignalP"/>
    </source>
</evidence>
<dbReference type="GeneID" id="116301280"/>
<keyword evidence="5" id="KW-1133">Transmembrane helix</keyword>
<feature type="signal peptide" evidence="6">
    <location>
        <begin position="1"/>
        <end position="21"/>
    </location>
</feature>
<dbReference type="InterPro" id="IPR001791">
    <property type="entry name" value="Laminin_G"/>
</dbReference>
<feature type="compositionally biased region" description="Polar residues" evidence="4">
    <location>
        <begin position="654"/>
        <end position="669"/>
    </location>
</feature>
<evidence type="ECO:0000256" key="2">
    <source>
        <dbReference type="ARBA" id="ARBA00023157"/>
    </source>
</evidence>
<proteinExistence type="inferred from homology"/>
<dbReference type="AlphaFoldDB" id="A0A6P8IHC4"/>
<dbReference type="PANTHER" id="PTHR15036">
    <property type="entry name" value="PIKACHURIN-LIKE PROTEIN"/>
    <property type="match status" value="1"/>
</dbReference>
<feature type="domain" description="Laminin G" evidence="7">
    <location>
        <begin position="226"/>
        <end position="385"/>
    </location>
</feature>
<dbReference type="SMART" id="SM00282">
    <property type="entry name" value="LamG"/>
    <property type="match status" value="2"/>
</dbReference>
<keyword evidence="2" id="KW-1015">Disulfide bond</keyword>
<accession>A0A6P8IHC4</accession>
<dbReference type="CDD" id="cd00110">
    <property type="entry name" value="LamG"/>
    <property type="match status" value="2"/>
</dbReference>
<evidence type="ECO:0000259" key="7">
    <source>
        <dbReference type="PROSITE" id="PS50025"/>
    </source>
</evidence>
<evidence type="ECO:0000256" key="1">
    <source>
        <dbReference type="ARBA" id="ARBA00006373"/>
    </source>
</evidence>
<sequence length="804" mass="90615">MICTPKLFLLLFVFWPVPVQGGQAFNFGGKDFICYDRSLDDLAQDVRNDMLSFKNIYKFHFKTIQPSGIFLFSEGTRGDFISIVLLHCKLRVVIYRQVQKGGTPDELNVVTGNDLCDGNWHVVQLIRNGRKACINVDYSQTCHKIPGQFSLLDVDLHTYVSGIDKTAIKPSRQYRDIHQLPNYRGCLRNVMLNETNILKAALKKRKHIKVYGTLSKRCSGHNLMNVVGFNSGSFLQLETPARRALLLSFHFRTYYENGLLFYSQSALFAKLMLVSGSLELQPYIEDLQEIQHPFKFKIGKDLADGNWHIVNIRINSNGFTLSVDQDEITWKKPKKLRSANLSSFKNIIFGHGLGFKSFIGCLNKIKVNKILINASIGSGLHFGRCPISNLCFPNPCRHDAKCINRVQHFSCDCLGLSYTGRLCSDPLYRSTCQEYVKIGLLRDAMCSVLPNNNISSTPLKVLCSMLGERTAVAVIENGKKSWQKVEQHISYSIGGYLKSDIHYSMNFPNIKAVISGSRRCYQYVAFNWTHSMLNVSGNNLAYWISSSKKNGNPVPIITNGYIRDKSMLPVIAVMFHPDAVDSYYYVGPLKCMGTKKHSKPLPSFVDSRRFLKNVCSPLVQSSNTNSAYSPEDDAKVNTGFMSLEIEKPLEPEESVTSKMTEEPSVSSTEKVAITAIETRKTSHFNIQNKKALPSAQNGNRLSSHTALTERPEFLAALIAVLVLLTLLMGFLCASALNKRKMKAERERTFSLSPRLDNNTDIRRKSVCDEIGLQPESDLWMKVNSCGYDVETGKITYGYDIYRVS</sequence>
<evidence type="ECO:0000313" key="11">
    <source>
        <dbReference type="RefSeq" id="XP_031566176.1"/>
    </source>
</evidence>
<dbReference type="Gene3D" id="2.10.25.10">
    <property type="entry name" value="Laminin"/>
    <property type="match status" value="1"/>
</dbReference>
<dbReference type="PROSITE" id="PS50025">
    <property type="entry name" value="LAM_G_DOMAIN"/>
    <property type="match status" value="2"/>
</dbReference>
<evidence type="ECO:0000256" key="5">
    <source>
        <dbReference type="SAM" id="Phobius"/>
    </source>
</evidence>
<keyword evidence="9" id="KW-1185">Reference proteome</keyword>
<comment type="caution">
    <text evidence="3">Lacks conserved residue(s) required for the propagation of feature annotation.</text>
</comment>
<dbReference type="InterPro" id="IPR000742">
    <property type="entry name" value="EGF"/>
</dbReference>
<organism evidence="9 11">
    <name type="scientific">Actinia tenebrosa</name>
    <name type="common">Australian red waratah sea anemone</name>
    <dbReference type="NCBI Taxonomy" id="6105"/>
    <lineage>
        <taxon>Eukaryota</taxon>
        <taxon>Metazoa</taxon>
        <taxon>Cnidaria</taxon>
        <taxon>Anthozoa</taxon>
        <taxon>Hexacorallia</taxon>
        <taxon>Actiniaria</taxon>
        <taxon>Actiniidae</taxon>
        <taxon>Actinia</taxon>
    </lineage>
</organism>
<protein>
    <submittedName>
        <fullName evidence="10 11">Contactin-associated protein-like 5</fullName>
    </submittedName>
</protein>
<evidence type="ECO:0000256" key="3">
    <source>
        <dbReference type="PROSITE-ProRule" id="PRU00076"/>
    </source>
</evidence>
<feature type="transmembrane region" description="Helical" evidence="5">
    <location>
        <begin position="713"/>
        <end position="736"/>
    </location>
</feature>
<dbReference type="KEGG" id="aten:116301280"/>
<dbReference type="RefSeq" id="XP_031566175.1">
    <property type="nucleotide sequence ID" value="XM_031710315.1"/>
</dbReference>
<keyword evidence="3" id="KW-0245">EGF-like domain</keyword>
<dbReference type="PANTHER" id="PTHR15036:SF49">
    <property type="entry name" value="AXOTACTIN"/>
    <property type="match status" value="1"/>
</dbReference>
<dbReference type="SUPFAM" id="SSF49899">
    <property type="entry name" value="Concanavalin A-like lectins/glucanases"/>
    <property type="match status" value="2"/>
</dbReference>
<keyword evidence="6" id="KW-0732">Signal</keyword>
<comment type="similarity">
    <text evidence="1">Belongs to the EGF domain peptide family.</text>
</comment>
<dbReference type="InterPro" id="IPR013320">
    <property type="entry name" value="ConA-like_dom_sf"/>
</dbReference>
<dbReference type="Pfam" id="PF00008">
    <property type="entry name" value="EGF"/>
    <property type="match status" value="1"/>
</dbReference>
<feature type="chain" id="PRO_5044653194" evidence="6">
    <location>
        <begin position="22"/>
        <end position="804"/>
    </location>
</feature>
<keyword evidence="5" id="KW-0472">Membrane</keyword>